<reference evidence="2" key="1">
    <citation type="submission" date="2016-03" db="EMBL/GenBank/DDBJ databases">
        <title>Mechanisms controlling the formation of the plant cell surface in tip-growing cells are functionally conserved among land plants.</title>
        <authorList>
            <person name="Honkanen S."/>
            <person name="Jones V.A."/>
            <person name="Morieri G."/>
            <person name="Champion C."/>
            <person name="Hetherington A.J."/>
            <person name="Kelly S."/>
            <person name="Saint-Marcoux D."/>
            <person name="Proust H."/>
            <person name="Prescott H."/>
            <person name="Dolan L."/>
        </authorList>
    </citation>
    <scope>NUCLEOTIDE SEQUENCE [LARGE SCALE GENOMIC DNA]</scope>
    <source>
        <tissue evidence="2">Whole gametophyte</tissue>
    </source>
</reference>
<dbReference type="EMBL" id="LVLJ01002730">
    <property type="protein sequence ID" value="OAE23907.1"/>
    <property type="molecule type" value="Genomic_DNA"/>
</dbReference>
<dbReference type="Proteomes" id="UP000077202">
    <property type="component" value="Unassembled WGS sequence"/>
</dbReference>
<accession>A0A176VT34</accession>
<dbReference type="AlphaFoldDB" id="A0A176VT34"/>
<evidence type="ECO:0000256" key="1">
    <source>
        <dbReference type="SAM" id="MobiDB-lite"/>
    </source>
</evidence>
<sequence>MVDCFLFPTVSLEALVLRPLTVETGIWYRPSPHEPVCGQVAPAESDGATAGDGARRHAGSKRFGSGQETEELRRAAGGLDVRKGRGRRSPGPYAPGGDRTIDAGCARSTVLAGLWVCLSPGRTGGVLAVDGTAFFSIMALVHMYRYASLPRSASAVNSQRQRQVHPSQVWLVPHMGQLHPNRSIDNGTQTMHEENVSHANRRYSVPRSLWSNHVGGKTAENEPTTMRFAETAPEEGLGKRIEALNALSDRQRRVASSGFLVFGDFLVFAFVCVCVWDEILEVVRFERCVGGLERVDWRGARSIWVGTSGIERGGVCKGSSWRARICMVRERNPSDAKRRMAVGMPTGQGAPFYDPFYRVNINRSSGEDNCQRYFDDFSVFNYLHLPKPQSLSINSPRASVDASAAAAAAAAHSDAKSGISTSGSHEAVCDSVPKLSTPTRITAEPKNYATEPDAGKENQRTAENAPVNAE</sequence>
<keyword evidence="3" id="KW-1185">Reference proteome</keyword>
<feature type="region of interest" description="Disordered" evidence="1">
    <location>
        <begin position="41"/>
        <end position="72"/>
    </location>
</feature>
<comment type="caution">
    <text evidence="2">The sequence shown here is derived from an EMBL/GenBank/DDBJ whole genome shotgun (WGS) entry which is preliminary data.</text>
</comment>
<evidence type="ECO:0000313" key="3">
    <source>
        <dbReference type="Proteomes" id="UP000077202"/>
    </source>
</evidence>
<feature type="region of interest" description="Disordered" evidence="1">
    <location>
        <begin position="81"/>
        <end position="100"/>
    </location>
</feature>
<name>A0A176VT34_MARPO</name>
<organism evidence="2 3">
    <name type="scientific">Marchantia polymorpha subsp. ruderalis</name>
    <dbReference type="NCBI Taxonomy" id="1480154"/>
    <lineage>
        <taxon>Eukaryota</taxon>
        <taxon>Viridiplantae</taxon>
        <taxon>Streptophyta</taxon>
        <taxon>Embryophyta</taxon>
        <taxon>Marchantiophyta</taxon>
        <taxon>Marchantiopsida</taxon>
        <taxon>Marchantiidae</taxon>
        <taxon>Marchantiales</taxon>
        <taxon>Marchantiaceae</taxon>
        <taxon>Marchantia</taxon>
    </lineage>
</organism>
<evidence type="ECO:0000313" key="2">
    <source>
        <dbReference type="EMBL" id="OAE23907.1"/>
    </source>
</evidence>
<protein>
    <submittedName>
        <fullName evidence="2">Uncharacterized protein</fullName>
    </submittedName>
</protein>
<proteinExistence type="predicted"/>
<feature type="region of interest" description="Disordered" evidence="1">
    <location>
        <begin position="416"/>
        <end position="470"/>
    </location>
</feature>
<gene>
    <name evidence="2" type="ORF">AXG93_1217s1190</name>
</gene>